<evidence type="ECO:0000256" key="6">
    <source>
        <dbReference type="ARBA" id="ARBA00022737"/>
    </source>
</evidence>
<dbReference type="GO" id="GO:0005634">
    <property type="term" value="C:nucleus"/>
    <property type="evidence" value="ECO:0007669"/>
    <property type="project" value="UniProtKB-SubCell"/>
</dbReference>
<dbReference type="GO" id="GO:0005737">
    <property type="term" value="C:cytoplasm"/>
    <property type="evidence" value="ECO:0007669"/>
    <property type="project" value="UniProtKB-SubCell"/>
</dbReference>
<evidence type="ECO:0000313" key="13">
    <source>
        <dbReference type="Proteomes" id="UP000028990"/>
    </source>
</evidence>
<feature type="domain" description="PDZ" evidence="11">
    <location>
        <begin position="474"/>
        <end position="549"/>
    </location>
</feature>
<evidence type="ECO:0000256" key="3">
    <source>
        <dbReference type="ARBA" id="ARBA00004496"/>
    </source>
</evidence>
<dbReference type="InterPro" id="IPR001478">
    <property type="entry name" value="PDZ"/>
</dbReference>
<feature type="domain" description="PDZ" evidence="11">
    <location>
        <begin position="390"/>
        <end position="469"/>
    </location>
</feature>
<organism evidence="12 13">
    <name type="scientific">Fukomys damarensis</name>
    <name type="common">Damaraland mole rat</name>
    <name type="synonym">Cryptomys damarensis</name>
    <dbReference type="NCBI Taxonomy" id="885580"/>
    <lineage>
        <taxon>Eukaryota</taxon>
        <taxon>Metazoa</taxon>
        <taxon>Chordata</taxon>
        <taxon>Craniata</taxon>
        <taxon>Vertebrata</taxon>
        <taxon>Euteleostomi</taxon>
        <taxon>Mammalia</taxon>
        <taxon>Eutheria</taxon>
        <taxon>Euarchontoglires</taxon>
        <taxon>Glires</taxon>
        <taxon>Rodentia</taxon>
        <taxon>Hystricomorpha</taxon>
        <taxon>Bathyergidae</taxon>
        <taxon>Fukomys</taxon>
    </lineage>
</organism>
<keyword evidence="9" id="KW-0539">Nucleus</keyword>
<sequence>MAQSSTPTWLCLPSSSSTGSGGRVVASGTDLRCSQLNVFKESPTCPHCTEVGCPLAGTDERERDRSCPSILKAFPVTDGANRRPPYIKRSKRNSRLELQNLLEPPLPSQTEPAAAARKARPWCPPPRAGSPTSGERWTESRDNALLACFVTGEQRTAKNLSRSQQGRRGFQGKAKTLAHTQLNITVLSPTHQLCAPEPHFQIQTEAKVSLGLATCFVYSATVPGLGPSQSEVTQLNKGRAPPFPEKEPAGTRVTTKGRQTDSEQRLKRTYSSSCLQGFQGPAMSALYPSLEDLKVDQVIQAQARALPKMPTLPIQEEAVSPPSVLYPNLAELESYMGLSLSSQQVQQSLFQLPQSDNTAVSGSWPGQLVAPVSGNNLGVQRAEIKPGVREIHLCKDERGKTGLRLQAIDKGVFVQLVQANTPASLVGLRFGDQILQVDGCDCAGWSTDKAHRVLKKAAVEKIVMVVRDRPFQRTVTMHKDSLGHVGFFIKKGKVVSVVKGSSAARNGLLTSHCICEVNGQNVIGLKDKAIMEILATAGNVITLTIMPAVIFEHMVKKLSPTLLHHTMDHSIPDA</sequence>
<dbReference type="Proteomes" id="UP000028990">
    <property type="component" value="Unassembled WGS sequence"/>
</dbReference>
<feature type="region of interest" description="Disordered" evidence="10">
    <location>
        <begin position="104"/>
        <end position="137"/>
    </location>
</feature>
<name>A0A091DAC5_FUKDA</name>
<evidence type="ECO:0000256" key="2">
    <source>
        <dbReference type="ARBA" id="ARBA00004236"/>
    </source>
</evidence>
<dbReference type="GO" id="GO:0008289">
    <property type="term" value="F:lipid binding"/>
    <property type="evidence" value="ECO:0007669"/>
    <property type="project" value="UniProtKB-KW"/>
</dbReference>
<dbReference type="PROSITE" id="PS50106">
    <property type="entry name" value="PDZ"/>
    <property type="match status" value="2"/>
</dbReference>
<gene>
    <name evidence="12" type="ORF">H920_18859</name>
</gene>
<dbReference type="Pfam" id="PF00595">
    <property type="entry name" value="PDZ"/>
    <property type="match status" value="2"/>
</dbReference>
<evidence type="ECO:0000259" key="11">
    <source>
        <dbReference type="PROSITE" id="PS50106"/>
    </source>
</evidence>
<dbReference type="FunFam" id="2.30.42.10:FF:000065">
    <property type="entry name" value="syntenin-1 isoform X1"/>
    <property type="match status" value="1"/>
</dbReference>
<protein>
    <submittedName>
        <fullName evidence="12">Syntenin-2</fullName>
    </submittedName>
</protein>
<evidence type="ECO:0000256" key="8">
    <source>
        <dbReference type="ARBA" id="ARBA00023136"/>
    </source>
</evidence>
<dbReference type="PANTHER" id="PTHR12345:SF13">
    <property type="entry name" value="SYNTENIN-2"/>
    <property type="match status" value="1"/>
</dbReference>
<dbReference type="STRING" id="885580.ENSFDAP00000018386"/>
<dbReference type="SUPFAM" id="SSF50156">
    <property type="entry name" value="PDZ domain-like"/>
    <property type="match status" value="2"/>
</dbReference>
<evidence type="ECO:0000256" key="1">
    <source>
        <dbReference type="ARBA" id="ARBA00004123"/>
    </source>
</evidence>
<dbReference type="EMBL" id="KN124929">
    <property type="protein sequence ID" value="KFO19746.1"/>
    <property type="molecule type" value="Genomic_DNA"/>
</dbReference>
<dbReference type="Gene3D" id="2.30.42.10">
    <property type="match status" value="2"/>
</dbReference>
<feature type="region of interest" description="Disordered" evidence="10">
    <location>
        <begin position="229"/>
        <end position="266"/>
    </location>
</feature>
<accession>A0A091DAC5</accession>
<dbReference type="eggNOG" id="ENOG502S0HE">
    <property type="taxonomic scope" value="Eukaryota"/>
</dbReference>
<reference evidence="12 13" key="1">
    <citation type="submission" date="2013-11" db="EMBL/GenBank/DDBJ databases">
        <title>The Damaraland mole rat (Fukomys damarensis) genome and evolution of African mole rats.</title>
        <authorList>
            <person name="Gladyshev V.N."/>
            <person name="Fang X."/>
        </authorList>
    </citation>
    <scope>NUCLEOTIDE SEQUENCE [LARGE SCALE GENOMIC DNA]</scope>
    <source>
        <tissue evidence="12">Liver</tissue>
    </source>
</reference>
<comment type="subcellular location">
    <subcellularLocation>
        <location evidence="2">Cell membrane</location>
    </subcellularLocation>
    <subcellularLocation>
        <location evidence="3">Cytoplasm</location>
    </subcellularLocation>
    <subcellularLocation>
        <location evidence="1">Nucleus</location>
    </subcellularLocation>
</comment>
<keyword evidence="4" id="KW-1003">Cell membrane</keyword>
<dbReference type="FunFam" id="2.30.42.10:FF:000043">
    <property type="entry name" value="Syntenin-1 isoform X1"/>
    <property type="match status" value="1"/>
</dbReference>
<evidence type="ECO:0000313" key="12">
    <source>
        <dbReference type="EMBL" id="KFO19746.1"/>
    </source>
</evidence>
<keyword evidence="7" id="KW-0446">Lipid-binding</keyword>
<dbReference type="SMART" id="SM00228">
    <property type="entry name" value="PDZ"/>
    <property type="match status" value="2"/>
</dbReference>
<keyword evidence="5" id="KW-0963">Cytoplasm</keyword>
<evidence type="ECO:0000256" key="5">
    <source>
        <dbReference type="ARBA" id="ARBA00022490"/>
    </source>
</evidence>
<dbReference type="GO" id="GO:0005886">
    <property type="term" value="C:plasma membrane"/>
    <property type="evidence" value="ECO:0007669"/>
    <property type="project" value="UniProtKB-SubCell"/>
</dbReference>
<evidence type="ECO:0000256" key="4">
    <source>
        <dbReference type="ARBA" id="ARBA00022475"/>
    </source>
</evidence>
<evidence type="ECO:0000256" key="9">
    <source>
        <dbReference type="ARBA" id="ARBA00023242"/>
    </source>
</evidence>
<proteinExistence type="predicted"/>
<feature type="compositionally biased region" description="Low complexity" evidence="10">
    <location>
        <begin position="14"/>
        <end position="23"/>
    </location>
</feature>
<dbReference type="PANTHER" id="PTHR12345">
    <property type="entry name" value="SYNTENIN RELATED"/>
    <property type="match status" value="1"/>
</dbReference>
<dbReference type="AlphaFoldDB" id="A0A091DAC5"/>
<evidence type="ECO:0000256" key="10">
    <source>
        <dbReference type="SAM" id="MobiDB-lite"/>
    </source>
</evidence>
<dbReference type="InterPro" id="IPR036034">
    <property type="entry name" value="PDZ_sf"/>
</dbReference>
<keyword evidence="13" id="KW-1185">Reference proteome</keyword>
<keyword evidence="6" id="KW-0677">Repeat</keyword>
<keyword evidence="8" id="KW-0472">Membrane</keyword>
<evidence type="ECO:0000256" key="7">
    <source>
        <dbReference type="ARBA" id="ARBA00023121"/>
    </source>
</evidence>
<dbReference type="CDD" id="cd06721">
    <property type="entry name" value="PDZ1_syntenin-like"/>
    <property type="match status" value="1"/>
</dbReference>
<dbReference type="InterPro" id="IPR051230">
    <property type="entry name" value="APP-Binding"/>
</dbReference>
<feature type="region of interest" description="Disordered" evidence="10">
    <location>
        <begin position="1"/>
        <end position="23"/>
    </location>
</feature>